<gene>
    <name evidence="2" type="ORF">HOP60_02885</name>
    <name evidence="3" type="ORF">HOP61_07195</name>
</gene>
<dbReference type="EMBL" id="JABFTS010000002">
    <property type="protein sequence ID" value="MCE8051073.1"/>
    <property type="molecule type" value="Genomic_DNA"/>
</dbReference>
<dbReference type="EMBL" id="JABFTQ010000001">
    <property type="protein sequence ID" value="MCE8045671.1"/>
    <property type="molecule type" value="Genomic_DNA"/>
</dbReference>
<reference evidence="3" key="1">
    <citation type="submission" date="2020-05" db="EMBL/GenBank/DDBJ databases">
        <authorList>
            <person name="Wang L."/>
            <person name="Shao Z."/>
        </authorList>
    </citation>
    <scope>NUCLEOTIDE SEQUENCE</scope>
    <source>
        <strain evidence="2">MCCC 1A05748</strain>
        <strain evidence="3">MCCC 1A05776</strain>
    </source>
</reference>
<keyword evidence="4" id="KW-1185">Reference proteome</keyword>
<dbReference type="SUPFAM" id="SSF54427">
    <property type="entry name" value="NTF2-like"/>
    <property type="match status" value="1"/>
</dbReference>
<reference evidence="3 4" key="2">
    <citation type="journal article" date="2021" name="Front. Microbiol.">
        <title>Aerobic Denitrification and Heterotrophic Sulfur Oxidation in the Genus Halomonas Revealed by Six Novel Species Characterizations and Genome-Based Analysis.</title>
        <authorList>
            <person name="Wang L."/>
            <person name="Shao Z."/>
        </authorList>
    </citation>
    <scope>NUCLEOTIDE SEQUENCE</scope>
    <source>
        <strain evidence="2 4">MCCC 1A05748</strain>
        <strain evidence="3">MCCC 1A05776</strain>
    </source>
</reference>
<dbReference type="InterPro" id="IPR032710">
    <property type="entry name" value="NTF2-like_dom_sf"/>
</dbReference>
<feature type="domain" description="DUF4440" evidence="1">
    <location>
        <begin position="5"/>
        <end position="108"/>
    </location>
</feature>
<dbReference type="Gene3D" id="3.10.450.50">
    <property type="match status" value="1"/>
</dbReference>
<dbReference type="AlphaFoldDB" id="A0AAW4YRP8"/>
<protein>
    <submittedName>
        <fullName evidence="3">Nuclear transport factor 2 family protein</fullName>
    </submittedName>
</protein>
<proteinExistence type="predicted"/>
<dbReference type="Proteomes" id="UP001320154">
    <property type="component" value="Unassembled WGS sequence"/>
</dbReference>
<evidence type="ECO:0000313" key="2">
    <source>
        <dbReference type="EMBL" id="MCE8045671.1"/>
    </source>
</evidence>
<sequence length="117" mass="12942">MKELIELERQGWAALSTEGDAARNFYASVLREDAVMLFPGGLLLEGKERILQSIGPQPWQTFQIEEVGVVTLAADAATLVYRVSAQRKGSEPYVALISSTYVREAGWKLAVHQHTPL</sequence>
<dbReference type="InterPro" id="IPR027843">
    <property type="entry name" value="DUF4440"/>
</dbReference>
<evidence type="ECO:0000313" key="4">
    <source>
        <dbReference type="Proteomes" id="UP001320154"/>
    </source>
</evidence>
<dbReference type="Proteomes" id="UP001320178">
    <property type="component" value="Unassembled WGS sequence"/>
</dbReference>
<dbReference type="Pfam" id="PF14534">
    <property type="entry name" value="DUF4440"/>
    <property type="match status" value="1"/>
</dbReference>
<accession>A0AAW4YRP8</accession>
<evidence type="ECO:0000259" key="1">
    <source>
        <dbReference type="Pfam" id="PF14534"/>
    </source>
</evidence>
<evidence type="ECO:0000313" key="5">
    <source>
        <dbReference type="Proteomes" id="UP001320178"/>
    </source>
</evidence>
<evidence type="ECO:0000313" key="3">
    <source>
        <dbReference type="EMBL" id="MCE8051073.1"/>
    </source>
</evidence>
<dbReference type="RefSeq" id="WP_103967863.1">
    <property type="nucleotide sequence ID" value="NZ_FNVC01000001.1"/>
</dbReference>
<comment type="caution">
    <text evidence="3">The sequence shown here is derived from an EMBL/GenBank/DDBJ whole genome shotgun (WGS) entry which is preliminary data.</text>
</comment>
<name>A0AAW4YRP8_9GAMM</name>
<organism evidence="3 5">
    <name type="scientific">Billgrantia desiderata</name>
    <dbReference type="NCBI Taxonomy" id="52021"/>
    <lineage>
        <taxon>Bacteria</taxon>
        <taxon>Pseudomonadati</taxon>
        <taxon>Pseudomonadota</taxon>
        <taxon>Gammaproteobacteria</taxon>
        <taxon>Oceanospirillales</taxon>
        <taxon>Halomonadaceae</taxon>
        <taxon>Billgrantia</taxon>
    </lineage>
</organism>